<keyword evidence="1" id="KW-0560">Oxidoreductase</keyword>
<dbReference type="PANTHER" id="PTHR35176:SF6">
    <property type="entry name" value="HEME OXYGENASE HI_0854-RELATED"/>
    <property type="match status" value="1"/>
</dbReference>
<feature type="domain" description="Pyridoxamine 5'-phosphate oxidase N-terminal" evidence="2">
    <location>
        <begin position="39"/>
        <end position="166"/>
    </location>
</feature>
<dbReference type="AlphaFoldDB" id="A0A2U3KII9"/>
<dbReference type="InterPro" id="IPR052019">
    <property type="entry name" value="F420H2_bilvrd_red/Heme_oxyg"/>
</dbReference>
<sequence>MLRNRRAEFVRFFGTIRFDGKEDFMRSVQQGDLGLLQHPASQELLQSKIPARLAYVWTDGTPRVVPIWFHWNGKEIVMATPPKAPKLKALAKNRKVSLTIDDNTFPHKVLLIRGTARLEPLDGIVPEYAAAAERYFGPEQGQAWVNQLRSMVSSMVRITITPEWVGLIDFQTRFPSALAG</sequence>
<dbReference type="GO" id="GO:0005829">
    <property type="term" value="C:cytosol"/>
    <property type="evidence" value="ECO:0007669"/>
    <property type="project" value="TreeGrafter"/>
</dbReference>
<dbReference type="PANTHER" id="PTHR35176">
    <property type="entry name" value="HEME OXYGENASE HI_0854-RELATED"/>
    <property type="match status" value="1"/>
</dbReference>
<dbReference type="EMBL" id="OMOD01000120">
    <property type="protein sequence ID" value="SPF39499.1"/>
    <property type="molecule type" value="Genomic_DNA"/>
</dbReference>
<dbReference type="Pfam" id="PF01243">
    <property type="entry name" value="PNPOx_N"/>
    <property type="match status" value="1"/>
</dbReference>
<reference evidence="4" key="1">
    <citation type="submission" date="2018-02" db="EMBL/GenBank/DDBJ databases">
        <authorList>
            <person name="Hausmann B."/>
        </authorList>
    </citation>
    <scope>NUCLEOTIDE SEQUENCE [LARGE SCALE GENOMIC DNA]</scope>
    <source>
        <strain evidence="4">Peat soil MAG SbA1</strain>
    </source>
</reference>
<dbReference type="GO" id="GO:0016627">
    <property type="term" value="F:oxidoreductase activity, acting on the CH-CH group of donors"/>
    <property type="evidence" value="ECO:0007669"/>
    <property type="project" value="TreeGrafter"/>
</dbReference>
<organism evidence="3 4">
    <name type="scientific">Candidatus Sulfotelmatobacter kueseliae</name>
    <dbReference type="NCBI Taxonomy" id="2042962"/>
    <lineage>
        <taxon>Bacteria</taxon>
        <taxon>Pseudomonadati</taxon>
        <taxon>Acidobacteriota</taxon>
        <taxon>Terriglobia</taxon>
        <taxon>Terriglobales</taxon>
        <taxon>Candidatus Korobacteraceae</taxon>
        <taxon>Candidatus Sulfotelmatobacter</taxon>
    </lineage>
</organism>
<dbReference type="InterPro" id="IPR012349">
    <property type="entry name" value="Split_barrel_FMN-bd"/>
</dbReference>
<dbReference type="Proteomes" id="UP000238701">
    <property type="component" value="Unassembled WGS sequence"/>
</dbReference>
<dbReference type="SUPFAM" id="SSF50475">
    <property type="entry name" value="FMN-binding split barrel"/>
    <property type="match status" value="1"/>
</dbReference>
<evidence type="ECO:0000256" key="1">
    <source>
        <dbReference type="ARBA" id="ARBA00023002"/>
    </source>
</evidence>
<dbReference type="GO" id="GO:0070967">
    <property type="term" value="F:coenzyme F420 binding"/>
    <property type="evidence" value="ECO:0007669"/>
    <property type="project" value="TreeGrafter"/>
</dbReference>
<proteinExistence type="predicted"/>
<name>A0A2U3KII9_9BACT</name>
<protein>
    <submittedName>
        <fullName evidence="3">Pyridoxamine 5'-phosphate oxidase-related FMN-binding protein</fullName>
    </submittedName>
</protein>
<dbReference type="Gene3D" id="2.30.110.10">
    <property type="entry name" value="Electron Transport, Fmn-binding Protein, Chain A"/>
    <property type="match status" value="1"/>
</dbReference>
<gene>
    <name evidence="3" type="ORF">SBA1_280038</name>
</gene>
<dbReference type="InterPro" id="IPR011576">
    <property type="entry name" value="Pyridox_Oxase_N"/>
</dbReference>
<evidence type="ECO:0000313" key="3">
    <source>
        <dbReference type="EMBL" id="SPF39499.1"/>
    </source>
</evidence>
<accession>A0A2U3KII9</accession>
<evidence type="ECO:0000313" key="4">
    <source>
        <dbReference type="Proteomes" id="UP000238701"/>
    </source>
</evidence>
<evidence type="ECO:0000259" key="2">
    <source>
        <dbReference type="Pfam" id="PF01243"/>
    </source>
</evidence>